<dbReference type="PROSITE" id="PS51257">
    <property type="entry name" value="PROKAR_LIPOPROTEIN"/>
    <property type="match status" value="1"/>
</dbReference>
<reference evidence="2 3" key="1">
    <citation type="submission" date="2019-04" db="EMBL/GenBank/DDBJ databases">
        <title>Genome of a novel bacterium Candidatus Jettenia ecosi reconstructed from metagenome of an anammox bioreactor.</title>
        <authorList>
            <person name="Mardanov A.V."/>
            <person name="Beletsky A.V."/>
            <person name="Ravin N.V."/>
            <person name="Botchkova E.A."/>
            <person name="Litti Y.V."/>
            <person name="Nozhevnikova A.N."/>
        </authorList>
    </citation>
    <scope>NUCLEOTIDE SEQUENCE [LARGE SCALE GENOMIC DNA]</scope>
    <source>
        <strain evidence="2">J2</strain>
    </source>
</reference>
<gene>
    <name evidence="2" type="ORF">JETT_0918</name>
</gene>
<dbReference type="EMBL" id="SULG01000013">
    <property type="protein sequence ID" value="TLD42784.1"/>
    <property type="molecule type" value="Genomic_DNA"/>
</dbReference>
<feature type="region of interest" description="Disordered" evidence="1">
    <location>
        <begin position="58"/>
        <end position="112"/>
    </location>
</feature>
<evidence type="ECO:0000256" key="1">
    <source>
        <dbReference type="SAM" id="MobiDB-lite"/>
    </source>
</evidence>
<feature type="compositionally biased region" description="Acidic residues" evidence="1">
    <location>
        <begin position="95"/>
        <end position="112"/>
    </location>
</feature>
<evidence type="ECO:0000313" key="2">
    <source>
        <dbReference type="EMBL" id="TLD42784.1"/>
    </source>
</evidence>
<evidence type="ECO:0000313" key="3">
    <source>
        <dbReference type="Proteomes" id="UP000319783"/>
    </source>
</evidence>
<sequence>MHIHGRILQALLTGSILSFFLVGCGSDRVNIEFKTSPGIYVDDSKTDPDKLNKELEYDLREAEKKRRQKEREAADKAKEESEKKAKMEQNTQEQIPEEETTQLNEDDQPMPQ</sequence>
<organism evidence="2 3">
    <name type="scientific">Candidatus Jettenia ecosi</name>
    <dbReference type="NCBI Taxonomy" id="2494326"/>
    <lineage>
        <taxon>Bacteria</taxon>
        <taxon>Pseudomonadati</taxon>
        <taxon>Planctomycetota</taxon>
        <taxon>Candidatus Brocadiia</taxon>
        <taxon>Candidatus Brocadiales</taxon>
        <taxon>Candidatus Brocadiaceae</taxon>
        <taxon>Candidatus Jettenia</taxon>
    </lineage>
</organism>
<dbReference type="Proteomes" id="UP000319783">
    <property type="component" value="Unassembled WGS sequence"/>
</dbReference>
<feature type="compositionally biased region" description="Basic and acidic residues" evidence="1">
    <location>
        <begin position="58"/>
        <end position="87"/>
    </location>
</feature>
<protein>
    <recommendedName>
        <fullName evidence="4">Lipoprotein</fullName>
    </recommendedName>
</protein>
<comment type="caution">
    <text evidence="2">The sequence shown here is derived from an EMBL/GenBank/DDBJ whole genome shotgun (WGS) entry which is preliminary data.</text>
</comment>
<proteinExistence type="predicted"/>
<dbReference type="AlphaFoldDB" id="A0A533QDM6"/>
<evidence type="ECO:0008006" key="4">
    <source>
        <dbReference type="Google" id="ProtNLM"/>
    </source>
</evidence>
<accession>A0A533QDM6</accession>
<name>A0A533QDM6_9BACT</name>